<dbReference type="GO" id="GO:0016301">
    <property type="term" value="F:kinase activity"/>
    <property type="evidence" value="ECO:0007669"/>
    <property type="project" value="UniProtKB-UniRule"/>
</dbReference>
<dbReference type="PANTHER" id="PTHR12149:SF8">
    <property type="entry name" value="PROTEIN-RIBULOSAMINE 3-KINASE"/>
    <property type="match status" value="1"/>
</dbReference>
<dbReference type="AlphaFoldDB" id="A0A5J5GQE2"/>
<accession>A0A5J5GQE2</accession>
<name>A0A5J5GQE2_9RHOB</name>
<dbReference type="SUPFAM" id="SSF56112">
    <property type="entry name" value="Protein kinase-like (PK-like)"/>
    <property type="match status" value="1"/>
</dbReference>
<comment type="caution">
    <text evidence="3">The sequence shown here is derived from an EMBL/GenBank/DDBJ whole genome shotgun (WGS) entry which is preliminary data.</text>
</comment>
<dbReference type="Pfam" id="PF03881">
    <property type="entry name" value="Fructosamin_kin"/>
    <property type="match status" value="1"/>
</dbReference>
<dbReference type="Proteomes" id="UP000326554">
    <property type="component" value="Unassembled WGS sequence"/>
</dbReference>
<keyword evidence="2" id="KW-0808">Transferase</keyword>
<dbReference type="PIRSF" id="PIRSF006221">
    <property type="entry name" value="Ketosamine-3-kinase"/>
    <property type="match status" value="1"/>
</dbReference>
<comment type="similarity">
    <text evidence="1 2">Belongs to the fructosamine kinase family.</text>
</comment>
<dbReference type="PANTHER" id="PTHR12149">
    <property type="entry name" value="FRUCTOSAMINE 3 KINASE-RELATED PROTEIN"/>
    <property type="match status" value="1"/>
</dbReference>
<reference evidence="3 4" key="1">
    <citation type="submission" date="2019-09" db="EMBL/GenBank/DDBJ databases">
        <authorList>
            <person name="Park J.-S."/>
            <person name="Choi H.-J."/>
        </authorList>
    </citation>
    <scope>NUCLEOTIDE SEQUENCE [LARGE SCALE GENOMIC DNA]</scope>
    <source>
        <strain evidence="3 4">176SS1-4</strain>
    </source>
</reference>
<organism evidence="3 4">
    <name type="scientific">Histidinibacterium aquaticum</name>
    <dbReference type="NCBI Taxonomy" id="2613962"/>
    <lineage>
        <taxon>Bacteria</taxon>
        <taxon>Pseudomonadati</taxon>
        <taxon>Pseudomonadota</taxon>
        <taxon>Alphaproteobacteria</taxon>
        <taxon>Rhodobacterales</taxon>
        <taxon>Paracoccaceae</taxon>
        <taxon>Histidinibacterium</taxon>
    </lineage>
</organism>
<dbReference type="Gene3D" id="3.30.200.20">
    <property type="entry name" value="Phosphorylase Kinase, domain 1"/>
    <property type="match status" value="1"/>
</dbReference>
<protein>
    <submittedName>
        <fullName evidence="3">Fructosamine kinase family protein</fullName>
    </submittedName>
</protein>
<sequence length="273" mass="29708">MGRRHRRCGGARRKATAPVRVLGEEVAASDRLHGGDLSEVRRLTLDSGRSVIAKTAGEAEAEMLRALRDAGAPAPEVLGVEGDLLILEDLGQDEGPASAWSDLGAVLARLHSTRADIKGWHRDHAFGPVAILNSSCPTWPAFWAERRLLPQVAHLPPELARRLEALCGTLAERLPDRPPVLLHGDLWTGNVMARSGHVTGLIDPACYHGDPEVDLAMLDLFGRPSVKFWSAYGTPEGYAGRRPIYQLWPAMVHYRLFGPGYLGLVDSLLDETG</sequence>
<keyword evidence="4" id="KW-1185">Reference proteome</keyword>
<dbReference type="EMBL" id="VYQE01000001">
    <property type="protein sequence ID" value="KAA9010616.1"/>
    <property type="molecule type" value="Genomic_DNA"/>
</dbReference>
<evidence type="ECO:0000313" key="4">
    <source>
        <dbReference type="Proteomes" id="UP000326554"/>
    </source>
</evidence>
<dbReference type="InterPro" id="IPR016477">
    <property type="entry name" value="Fructo-/Ketosamine-3-kinase"/>
</dbReference>
<gene>
    <name evidence="3" type="ORF">F3S47_05095</name>
</gene>
<evidence type="ECO:0000256" key="1">
    <source>
        <dbReference type="ARBA" id="ARBA00009460"/>
    </source>
</evidence>
<dbReference type="InterPro" id="IPR011009">
    <property type="entry name" value="Kinase-like_dom_sf"/>
</dbReference>
<proteinExistence type="inferred from homology"/>
<keyword evidence="2 3" id="KW-0418">Kinase</keyword>
<dbReference type="Gene3D" id="3.90.1200.10">
    <property type="match status" value="1"/>
</dbReference>
<evidence type="ECO:0000256" key="2">
    <source>
        <dbReference type="PIRNR" id="PIRNR006221"/>
    </source>
</evidence>
<evidence type="ECO:0000313" key="3">
    <source>
        <dbReference type="EMBL" id="KAA9010616.1"/>
    </source>
</evidence>